<name>A0A2N8KQJ9_9BURK</name>
<reference evidence="1 2" key="1">
    <citation type="submission" date="2018-01" db="EMBL/GenBank/DDBJ databases">
        <title>The draft genome of an aniline degradation strain ANB-1.</title>
        <authorList>
            <person name="Zhang L."/>
            <person name="Jiang J."/>
        </authorList>
    </citation>
    <scope>NUCLEOTIDE SEQUENCE [LARGE SCALE GENOMIC DNA]</scope>
    <source>
        <strain evidence="1 2">ANB-1</strain>
    </source>
</reference>
<sequence>MKLFSRSFARAITACRKLIPPATSSRQQDGQRARPPVAHAATLSPWRVYRIYARPGHLFLRNEQGRIFDLGVMKGVEPNLTYRLFVKGLRGRGFASRTELLDDITRRIEAGEVAAELLDLPECTAGKGIDLDRGTHADVSMKLAG</sequence>
<dbReference type="Proteomes" id="UP000235994">
    <property type="component" value="Unassembled WGS sequence"/>
</dbReference>
<dbReference type="RefSeq" id="WP_102771663.1">
    <property type="nucleotide sequence ID" value="NZ_POQS01000001.1"/>
</dbReference>
<comment type="caution">
    <text evidence="1">The sequence shown here is derived from an EMBL/GenBank/DDBJ whole genome shotgun (WGS) entry which is preliminary data.</text>
</comment>
<gene>
    <name evidence="1" type="ORF">C1I89_05085</name>
</gene>
<protein>
    <submittedName>
        <fullName evidence="1">Uncharacterized protein</fullName>
    </submittedName>
</protein>
<dbReference type="EMBL" id="POQS01000001">
    <property type="protein sequence ID" value="PND35735.1"/>
    <property type="molecule type" value="Genomic_DNA"/>
</dbReference>
<dbReference type="AlphaFoldDB" id="A0A2N8KQJ9"/>
<organism evidence="1 2">
    <name type="scientific">Achromobacter pulmonis</name>
    <dbReference type="NCBI Taxonomy" id="1389932"/>
    <lineage>
        <taxon>Bacteria</taxon>
        <taxon>Pseudomonadati</taxon>
        <taxon>Pseudomonadota</taxon>
        <taxon>Betaproteobacteria</taxon>
        <taxon>Burkholderiales</taxon>
        <taxon>Alcaligenaceae</taxon>
        <taxon>Achromobacter</taxon>
    </lineage>
</organism>
<keyword evidence="2" id="KW-1185">Reference proteome</keyword>
<evidence type="ECO:0000313" key="2">
    <source>
        <dbReference type="Proteomes" id="UP000235994"/>
    </source>
</evidence>
<accession>A0A2N8KQJ9</accession>
<proteinExistence type="predicted"/>
<evidence type="ECO:0000313" key="1">
    <source>
        <dbReference type="EMBL" id="PND35735.1"/>
    </source>
</evidence>